<dbReference type="EMBL" id="CAJNOQ010021442">
    <property type="protein sequence ID" value="CAF1486193.1"/>
    <property type="molecule type" value="Genomic_DNA"/>
</dbReference>
<dbReference type="Pfam" id="PF00042">
    <property type="entry name" value="Globin"/>
    <property type="match status" value="1"/>
</dbReference>
<dbReference type="InterPro" id="IPR000971">
    <property type="entry name" value="Globin"/>
</dbReference>
<dbReference type="OrthoDB" id="436496at2759"/>
<dbReference type="InterPro" id="IPR013314">
    <property type="entry name" value="Globin_lamprey/hagfish"/>
</dbReference>
<evidence type="ECO:0000256" key="6">
    <source>
        <dbReference type="RuleBase" id="RU000356"/>
    </source>
</evidence>
<dbReference type="Proteomes" id="UP000663829">
    <property type="component" value="Unassembled WGS sequence"/>
</dbReference>
<keyword evidence="4" id="KW-0479">Metal-binding</keyword>
<comment type="caution">
    <text evidence="8">The sequence shown here is derived from an EMBL/GenBank/DDBJ whole genome shotgun (WGS) entry which is preliminary data.</text>
</comment>
<evidence type="ECO:0000256" key="1">
    <source>
        <dbReference type="ARBA" id="ARBA00011245"/>
    </source>
</evidence>
<dbReference type="Proteomes" id="UP000681722">
    <property type="component" value="Unassembled WGS sequence"/>
</dbReference>
<evidence type="ECO:0000256" key="3">
    <source>
        <dbReference type="ARBA" id="ARBA00022617"/>
    </source>
</evidence>
<protein>
    <recommendedName>
        <fullName evidence="7">Globin domain-containing protein</fullName>
    </recommendedName>
</protein>
<keyword evidence="10" id="KW-1185">Reference proteome</keyword>
<dbReference type="SUPFAM" id="SSF46458">
    <property type="entry name" value="Globin-like"/>
    <property type="match status" value="1"/>
</dbReference>
<name>A0A815S6S3_9BILA</name>
<evidence type="ECO:0000313" key="8">
    <source>
        <dbReference type="EMBL" id="CAF1486193.1"/>
    </source>
</evidence>
<feature type="domain" description="Globin" evidence="7">
    <location>
        <begin position="1"/>
        <end position="106"/>
    </location>
</feature>
<dbReference type="GO" id="GO:0016491">
    <property type="term" value="F:oxidoreductase activity"/>
    <property type="evidence" value="ECO:0007669"/>
    <property type="project" value="TreeGrafter"/>
</dbReference>
<keyword evidence="3 6" id="KW-0349">Heme</keyword>
<keyword evidence="5" id="KW-0408">Iron</keyword>
<keyword evidence="6" id="KW-0561">Oxygen transport</keyword>
<dbReference type="Gene3D" id="1.10.490.10">
    <property type="entry name" value="Globins"/>
    <property type="match status" value="1"/>
</dbReference>
<proteinExistence type="inferred from homology"/>
<gene>
    <name evidence="8" type="ORF">GPM918_LOCUS36052</name>
    <name evidence="9" type="ORF">SRO942_LOCUS36780</name>
</gene>
<organism evidence="8 10">
    <name type="scientific">Didymodactylos carnosus</name>
    <dbReference type="NCBI Taxonomy" id="1234261"/>
    <lineage>
        <taxon>Eukaryota</taxon>
        <taxon>Metazoa</taxon>
        <taxon>Spiralia</taxon>
        <taxon>Gnathifera</taxon>
        <taxon>Rotifera</taxon>
        <taxon>Eurotatoria</taxon>
        <taxon>Bdelloidea</taxon>
        <taxon>Philodinida</taxon>
        <taxon>Philodinidae</taxon>
        <taxon>Didymodactylos</taxon>
    </lineage>
</organism>
<dbReference type="EMBL" id="CAJOBC010086930">
    <property type="protein sequence ID" value="CAF4350242.1"/>
    <property type="molecule type" value="Genomic_DNA"/>
</dbReference>
<dbReference type="GO" id="GO:0005506">
    <property type="term" value="F:iron ion binding"/>
    <property type="evidence" value="ECO:0007669"/>
    <property type="project" value="InterPro"/>
</dbReference>
<dbReference type="AlphaFoldDB" id="A0A815S6S3"/>
<evidence type="ECO:0000259" key="7">
    <source>
        <dbReference type="PROSITE" id="PS01033"/>
    </source>
</evidence>
<evidence type="ECO:0000256" key="2">
    <source>
        <dbReference type="ARBA" id="ARBA00022448"/>
    </source>
</evidence>
<comment type="subunit">
    <text evidence="1">Monomer.</text>
</comment>
<evidence type="ECO:0000313" key="10">
    <source>
        <dbReference type="Proteomes" id="UP000663829"/>
    </source>
</evidence>
<dbReference type="GO" id="GO:0019825">
    <property type="term" value="F:oxygen binding"/>
    <property type="evidence" value="ECO:0007669"/>
    <property type="project" value="InterPro"/>
</dbReference>
<dbReference type="InterPro" id="IPR012292">
    <property type="entry name" value="Globin/Proto"/>
</dbReference>
<dbReference type="PANTHER" id="PTHR46783">
    <property type="entry name" value="CYTOGLOBIN"/>
    <property type="match status" value="1"/>
</dbReference>
<dbReference type="GO" id="GO:0005344">
    <property type="term" value="F:oxygen carrier activity"/>
    <property type="evidence" value="ECO:0007669"/>
    <property type="project" value="UniProtKB-KW"/>
</dbReference>
<keyword evidence="2 6" id="KW-0813">Transport</keyword>
<dbReference type="CDD" id="cd01040">
    <property type="entry name" value="Mb-like"/>
    <property type="match status" value="1"/>
</dbReference>
<dbReference type="GO" id="GO:0020037">
    <property type="term" value="F:heme binding"/>
    <property type="evidence" value="ECO:0007669"/>
    <property type="project" value="InterPro"/>
</dbReference>
<dbReference type="InterPro" id="IPR009050">
    <property type="entry name" value="Globin-like_sf"/>
</dbReference>
<comment type="similarity">
    <text evidence="6">Belongs to the globin family.</text>
</comment>
<evidence type="ECO:0000256" key="4">
    <source>
        <dbReference type="ARBA" id="ARBA00022723"/>
    </source>
</evidence>
<dbReference type="PANTHER" id="PTHR46783:SF1">
    <property type="entry name" value="CYTOGLOBIN-1-RELATED"/>
    <property type="match status" value="1"/>
</dbReference>
<sequence length="106" mass="12337">MIFHGLLRNHPELKPLWIFAAKLETESEIRSNPQVRYHAAKIMHTLNEIILNIEDMAKRKRLLVALGRIHFNYEVQPCYFEFASVAMDSVLTSLLGKSYRNRIGDP</sequence>
<dbReference type="PROSITE" id="PS01033">
    <property type="entry name" value="GLOBIN"/>
    <property type="match status" value="1"/>
</dbReference>
<evidence type="ECO:0000313" key="9">
    <source>
        <dbReference type="EMBL" id="CAF4350242.1"/>
    </source>
</evidence>
<reference evidence="8" key="1">
    <citation type="submission" date="2021-02" db="EMBL/GenBank/DDBJ databases">
        <authorList>
            <person name="Nowell W R."/>
        </authorList>
    </citation>
    <scope>NUCLEOTIDE SEQUENCE</scope>
</reference>
<accession>A0A815S6S3</accession>
<dbReference type="InterPro" id="IPR044399">
    <property type="entry name" value="Mb-like_M"/>
</dbReference>
<evidence type="ECO:0000256" key="5">
    <source>
        <dbReference type="ARBA" id="ARBA00023004"/>
    </source>
</evidence>